<organism evidence="2 3">
    <name type="scientific">Candidatus Magnetaquiglobus chichijimensis</name>
    <dbReference type="NCBI Taxonomy" id="3141448"/>
    <lineage>
        <taxon>Bacteria</taxon>
        <taxon>Pseudomonadati</taxon>
        <taxon>Pseudomonadota</taxon>
        <taxon>Magnetococcia</taxon>
        <taxon>Magnetococcales</taxon>
        <taxon>Candidatus Magnetaquicoccaceae</taxon>
        <taxon>Candidatus Magnetaquiglobus</taxon>
    </lineage>
</organism>
<gene>
    <name evidence="2" type="ORF">SIID45300_02517</name>
</gene>
<feature type="transmembrane region" description="Helical" evidence="1">
    <location>
        <begin position="350"/>
        <end position="367"/>
    </location>
</feature>
<feature type="transmembrane region" description="Helical" evidence="1">
    <location>
        <begin position="379"/>
        <end position="397"/>
    </location>
</feature>
<keyword evidence="1" id="KW-0812">Transmembrane</keyword>
<comment type="caution">
    <text evidence="2">The sequence shown here is derived from an EMBL/GenBank/DDBJ whole genome shotgun (WGS) entry which is preliminary data.</text>
</comment>
<feature type="transmembrane region" description="Helical" evidence="1">
    <location>
        <begin position="95"/>
        <end position="116"/>
    </location>
</feature>
<keyword evidence="3" id="KW-1185">Reference proteome</keyword>
<dbReference type="RefSeq" id="WP_420905852.1">
    <property type="nucleotide sequence ID" value="NZ_BAAFGK010000004.1"/>
</dbReference>
<feature type="transmembrane region" description="Helical" evidence="1">
    <location>
        <begin position="225"/>
        <end position="250"/>
    </location>
</feature>
<evidence type="ECO:0000313" key="3">
    <source>
        <dbReference type="Proteomes" id="UP001628193"/>
    </source>
</evidence>
<feature type="transmembrane region" description="Helical" evidence="1">
    <location>
        <begin position="128"/>
        <end position="149"/>
    </location>
</feature>
<evidence type="ECO:0000256" key="1">
    <source>
        <dbReference type="SAM" id="Phobius"/>
    </source>
</evidence>
<dbReference type="Pfam" id="PF19510">
    <property type="entry name" value="DUF6044"/>
    <property type="match status" value="1"/>
</dbReference>
<feature type="transmembrane region" description="Helical" evidence="1">
    <location>
        <begin position="20"/>
        <end position="37"/>
    </location>
</feature>
<dbReference type="InterPro" id="IPR046107">
    <property type="entry name" value="DUF6044"/>
</dbReference>
<name>A0ABQ0CB96_9PROT</name>
<keyword evidence="1" id="KW-0472">Membrane</keyword>
<reference evidence="2 3" key="1">
    <citation type="submission" date="2024-05" db="EMBL/GenBank/DDBJ databases">
        <authorList>
            <consortium name="Candidatus Magnetaquicoccaceae bacterium FCR-1 genome sequencing consortium"/>
            <person name="Shimoshige H."/>
            <person name="Shimamura S."/>
            <person name="Taoka A."/>
            <person name="Kobayashi H."/>
            <person name="Maekawa T."/>
        </authorList>
    </citation>
    <scope>NUCLEOTIDE SEQUENCE [LARGE SCALE GENOMIC DNA]</scope>
    <source>
        <strain evidence="2 3">FCR-1</strain>
    </source>
</reference>
<feature type="transmembrane region" description="Helical" evidence="1">
    <location>
        <begin position="187"/>
        <end position="213"/>
    </location>
</feature>
<proteinExistence type="predicted"/>
<reference evidence="2 3" key="2">
    <citation type="submission" date="2024-09" db="EMBL/GenBank/DDBJ databases">
        <title>Draft genome sequence of Candidatus Magnetaquicoccaceae bacterium FCR-1.</title>
        <authorList>
            <person name="Shimoshige H."/>
            <person name="Shimamura S."/>
            <person name="Taoka A."/>
            <person name="Kobayashi H."/>
            <person name="Maekawa T."/>
        </authorList>
    </citation>
    <scope>NUCLEOTIDE SEQUENCE [LARGE SCALE GENOMIC DNA]</scope>
    <source>
        <strain evidence="2 3">FCR-1</strain>
    </source>
</reference>
<dbReference type="InterPro" id="IPR018580">
    <property type="entry name" value="Uncharacterised_YfhO"/>
</dbReference>
<accession>A0ABQ0CB96</accession>
<keyword evidence="1" id="KW-1133">Transmembrane helix</keyword>
<evidence type="ECO:0000313" key="2">
    <source>
        <dbReference type="EMBL" id="GAB0058173.1"/>
    </source>
</evidence>
<dbReference type="EMBL" id="BAAFGK010000004">
    <property type="protein sequence ID" value="GAB0058173.1"/>
    <property type="molecule type" value="Genomic_DNA"/>
</dbReference>
<dbReference type="Proteomes" id="UP001628193">
    <property type="component" value="Unassembled WGS sequence"/>
</dbReference>
<feature type="transmembrane region" description="Helical" evidence="1">
    <location>
        <begin position="309"/>
        <end position="330"/>
    </location>
</feature>
<protein>
    <submittedName>
        <fullName evidence="2">Uncharacterized protein</fullName>
    </submittedName>
</protein>
<dbReference type="Pfam" id="PF09586">
    <property type="entry name" value="YfhO"/>
    <property type="match status" value="1"/>
</dbReference>
<sequence>MLQLLTSADANQPEHPRRRLLFWLAWSLLISAIYWILGPYSYLRIQDNADFNIPLRIAAARDLLTHGITYWQPKFSTGMPSLIHPNADSFLIDGLPYLLLPAWAVHGLVMWLQRFLAGYFTFRLCREILRFDPVAATFSGLAFSLYLWGVQDIRLLDALGLPAIAMTLLLFENILARPGWRPLPLALLLGLFTALVAQSVLYTFFILVGLPFWFRIVRGRRIAEIWAPCTLFALGITLGETPQLLALLAYSPVTSRGMDPLTGPIPIPSLADMFHQVWDVIGWRLFPQNGLYLGLFAIGMLIAKGRATWAWRLFALHMIVAIGSEFGFWLQCVWQEWISPGRGNLLDFNQFTIFLGPLLGGAGLHLARQNSATLPKAGRIGITTITALALLLPLISWSDTTRKLLHRLSTDNFTVQFQNPVLKKLGALGDHATAPFRVGSVGTWPPTVASASGDRIYPAQLHAYGLESVDGYYRLHSARYHQFWRRVIAKSLAAHPEQRERTIKWYYLFMRPEPRFAERATLQANDWFNIELLSLANTRFLISQWPLQHPSLAPWHDPREELIQGRAWEEKRLREKVWMTLTGSIPHNAYYVYENRAVLPRLIVPEQARLFADGSTLLDAMERATLQELATTLFVERRDFPEWSEETLRPLAQGEARFTRYTPDHLEITATSHGAGWLLITNAHDPYWRVTINGAPGTIRPVDHAFQGIELPAGESRLALDYHPPYRPGK</sequence>